<dbReference type="Pfam" id="PF00126">
    <property type="entry name" value="HTH_1"/>
    <property type="match status" value="1"/>
</dbReference>
<keyword evidence="3" id="KW-0238">DNA-binding</keyword>
<dbReference type="PROSITE" id="PS50931">
    <property type="entry name" value="HTH_LYSR"/>
    <property type="match status" value="1"/>
</dbReference>
<dbReference type="GO" id="GO:0003700">
    <property type="term" value="F:DNA-binding transcription factor activity"/>
    <property type="evidence" value="ECO:0007669"/>
    <property type="project" value="InterPro"/>
</dbReference>
<protein>
    <submittedName>
        <fullName evidence="7">LysR family transcriptional regulator</fullName>
    </submittedName>
</protein>
<evidence type="ECO:0000256" key="3">
    <source>
        <dbReference type="ARBA" id="ARBA00023125"/>
    </source>
</evidence>
<evidence type="ECO:0000256" key="5">
    <source>
        <dbReference type="SAM" id="Phobius"/>
    </source>
</evidence>
<gene>
    <name evidence="7" type="ORF">ENK01_01145</name>
</gene>
<dbReference type="Pfam" id="PF03466">
    <property type="entry name" value="LysR_substrate"/>
    <property type="match status" value="1"/>
</dbReference>
<dbReference type="Gene3D" id="1.10.10.10">
    <property type="entry name" value="Winged helix-like DNA-binding domain superfamily/Winged helix DNA-binding domain"/>
    <property type="match status" value="1"/>
</dbReference>
<dbReference type="SUPFAM" id="SSF53850">
    <property type="entry name" value="Periplasmic binding protein-like II"/>
    <property type="match status" value="1"/>
</dbReference>
<dbReference type="InterPro" id="IPR005119">
    <property type="entry name" value="LysR_subst-bd"/>
</dbReference>
<sequence>MNNWSDYPIFLAVAETGSLTAAGEKLEVSQPTVGRRIKAMEERFGAPLLTREEGRLVPTEFGYLVLDHARRMQAEADAINRSSATLEHSLVGPVTITATEGIGDFWLPAVMQAFRQSHPDIIVDINVDMRALNLAQREADIALRWMGPGTQNSLIGRRVTSSGFGLYASSEYIRRKGKPQSPEDLLDHDGVRLVMGPENFWPLAPDGKSLPMPRTVFRTNNHMAYFNAVMAGYGIGMLAFASIHPDLNLVRVLPEIERVEDLWVVAHEDLKKSARVRAAFDFIVDALLKDSDHCRYG</sequence>
<evidence type="ECO:0000256" key="2">
    <source>
        <dbReference type="ARBA" id="ARBA00023015"/>
    </source>
</evidence>
<dbReference type="Gene3D" id="3.40.190.290">
    <property type="match status" value="1"/>
</dbReference>
<comment type="similarity">
    <text evidence="1">Belongs to the LysR transcriptional regulatory family.</text>
</comment>
<dbReference type="InterPro" id="IPR036390">
    <property type="entry name" value="WH_DNA-bd_sf"/>
</dbReference>
<dbReference type="PRINTS" id="PR00039">
    <property type="entry name" value="HTHLYSR"/>
</dbReference>
<dbReference type="FunFam" id="1.10.10.10:FF:000001">
    <property type="entry name" value="LysR family transcriptional regulator"/>
    <property type="match status" value="1"/>
</dbReference>
<dbReference type="Proteomes" id="UP000885806">
    <property type="component" value="Unassembled WGS sequence"/>
</dbReference>
<keyword evidence="5" id="KW-0812">Transmembrane</keyword>
<evidence type="ECO:0000256" key="1">
    <source>
        <dbReference type="ARBA" id="ARBA00009437"/>
    </source>
</evidence>
<keyword evidence="5" id="KW-1133">Transmembrane helix</keyword>
<evidence type="ECO:0000259" key="6">
    <source>
        <dbReference type="PROSITE" id="PS50931"/>
    </source>
</evidence>
<comment type="caution">
    <text evidence="7">The sequence shown here is derived from an EMBL/GenBank/DDBJ whole genome shotgun (WGS) entry which is preliminary data.</text>
</comment>
<organism evidence="7">
    <name type="scientific">Hellea balneolensis</name>
    <dbReference type="NCBI Taxonomy" id="287478"/>
    <lineage>
        <taxon>Bacteria</taxon>
        <taxon>Pseudomonadati</taxon>
        <taxon>Pseudomonadota</taxon>
        <taxon>Alphaproteobacteria</taxon>
        <taxon>Maricaulales</taxon>
        <taxon>Robiginitomaculaceae</taxon>
        <taxon>Hellea</taxon>
    </lineage>
</organism>
<proteinExistence type="inferred from homology"/>
<keyword evidence="5" id="KW-0472">Membrane</keyword>
<name>A0A7V5NWF8_9PROT</name>
<reference evidence="7" key="1">
    <citation type="journal article" date="2020" name="mSystems">
        <title>Genome- and Community-Level Interaction Insights into Carbon Utilization and Element Cycling Functions of Hydrothermarchaeota in Hydrothermal Sediment.</title>
        <authorList>
            <person name="Zhou Z."/>
            <person name="Liu Y."/>
            <person name="Xu W."/>
            <person name="Pan J."/>
            <person name="Luo Z.H."/>
            <person name="Li M."/>
        </authorList>
    </citation>
    <scope>NUCLEOTIDE SEQUENCE [LARGE SCALE GENOMIC DNA]</scope>
    <source>
        <strain evidence="7">HyVt-538</strain>
    </source>
</reference>
<dbReference type="InterPro" id="IPR036388">
    <property type="entry name" value="WH-like_DNA-bd_sf"/>
</dbReference>
<dbReference type="AlphaFoldDB" id="A0A7V5NWF8"/>
<evidence type="ECO:0000313" key="7">
    <source>
        <dbReference type="EMBL" id="HHI88532.1"/>
    </source>
</evidence>
<dbReference type="InterPro" id="IPR000847">
    <property type="entry name" value="LysR_HTH_N"/>
</dbReference>
<dbReference type="PANTHER" id="PTHR30537">
    <property type="entry name" value="HTH-TYPE TRANSCRIPTIONAL REGULATOR"/>
    <property type="match status" value="1"/>
</dbReference>
<feature type="domain" description="HTH lysR-type" evidence="6">
    <location>
        <begin position="9"/>
        <end position="59"/>
    </location>
</feature>
<keyword evidence="4" id="KW-0804">Transcription</keyword>
<dbReference type="CDD" id="cd08422">
    <property type="entry name" value="PBP2_CrgA_like"/>
    <property type="match status" value="1"/>
</dbReference>
<dbReference type="GO" id="GO:0043565">
    <property type="term" value="F:sequence-specific DNA binding"/>
    <property type="evidence" value="ECO:0007669"/>
    <property type="project" value="TreeGrafter"/>
</dbReference>
<dbReference type="InterPro" id="IPR058163">
    <property type="entry name" value="LysR-type_TF_proteobact-type"/>
</dbReference>
<dbReference type="SUPFAM" id="SSF46785">
    <property type="entry name" value="Winged helix' DNA-binding domain"/>
    <property type="match status" value="1"/>
</dbReference>
<accession>A0A7V5NWF8</accession>
<evidence type="ECO:0000256" key="4">
    <source>
        <dbReference type="ARBA" id="ARBA00023163"/>
    </source>
</evidence>
<feature type="transmembrane region" description="Helical" evidence="5">
    <location>
        <begin position="224"/>
        <end position="243"/>
    </location>
</feature>
<dbReference type="EMBL" id="DROP01000078">
    <property type="protein sequence ID" value="HHI88532.1"/>
    <property type="molecule type" value="Genomic_DNA"/>
</dbReference>
<feature type="non-terminal residue" evidence="7">
    <location>
        <position position="297"/>
    </location>
</feature>
<dbReference type="GO" id="GO:0006351">
    <property type="term" value="P:DNA-templated transcription"/>
    <property type="evidence" value="ECO:0007669"/>
    <property type="project" value="TreeGrafter"/>
</dbReference>
<keyword evidence="2" id="KW-0805">Transcription regulation</keyword>
<dbReference type="PANTHER" id="PTHR30537:SF3">
    <property type="entry name" value="TRANSCRIPTIONAL REGULATORY PROTEIN"/>
    <property type="match status" value="1"/>
</dbReference>